<proteinExistence type="predicted"/>
<gene>
    <name evidence="1" type="ORF">GOP47_0008414</name>
</gene>
<evidence type="ECO:0000313" key="2">
    <source>
        <dbReference type="Proteomes" id="UP000886520"/>
    </source>
</evidence>
<organism evidence="1 2">
    <name type="scientific">Adiantum capillus-veneris</name>
    <name type="common">Maidenhair fern</name>
    <dbReference type="NCBI Taxonomy" id="13818"/>
    <lineage>
        <taxon>Eukaryota</taxon>
        <taxon>Viridiplantae</taxon>
        <taxon>Streptophyta</taxon>
        <taxon>Embryophyta</taxon>
        <taxon>Tracheophyta</taxon>
        <taxon>Polypodiopsida</taxon>
        <taxon>Polypodiidae</taxon>
        <taxon>Polypodiales</taxon>
        <taxon>Pteridineae</taxon>
        <taxon>Pteridaceae</taxon>
        <taxon>Vittarioideae</taxon>
        <taxon>Adiantum</taxon>
    </lineage>
</organism>
<evidence type="ECO:0000313" key="1">
    <source>
        <dbReference type="EMBL" id="KAI5076349.1"/>
    </source>
</evidence>
<dbReference type="AlphaFoldDB" id="A0A9D4UYN3"/>
<dbReference type="EMBL" id="JABFUD020000008">
    <property type="protein sequence ID" value="KAI5076349.1"/>
    <property type="molecule type" value="Genomic_DNA"/>
</dbReference>
<protein>
    <submittedName>
        <fullName evidence="1">Uncharacterized protein</fullName>
    </submittedName>
</protein>
<keyword evidence="2" id="KW-1185">Reference proteome</keyword>
<dbReference type="Proteomes" id="UP000886520">
    <property type="component" value="Chromosome 8"/>
</dbReference>
<sequence>MHKGEGSLGCLNGAERRVMYHACSRTMNGNLPFVGGEELFPFSSLDLLFGRPTTDPLLSYRVRKHSLSFLKFTNSRDDGD</sequence>
<comment type="caution">
    <text evidence="1">The sequence shown here is derived from an EMBL/GenBank/DDBJ whole genome shotgun (WGS) entry which is preliminary data.</text>
</comment>
<reference evidence="1" key="1">
    <citation type="submission" date="2021-01" db="EMBL/GenBank/DDBJ databases">
        <title>Adiantum capillus-veneris genome.</title>
        <authorList>
            <person name="Fang Y."/>
            <person name="Liao Q."/>
        </authorList>
    </citation>
    <scope>NUCLEOTIDE SEQUENCE</scope>
    <source>
        <strain evidence="1">H3</strain>
        <tissue evidence="1">Leaf</tissue>
    </source>
</reference>
<accession>A0A9D4UYN3</accession>
<name>A0A9D4UYN3_ADICA</name>